<accession>A0ABT7TFD9</accession>
<comment type="caution">
    <text evidence="1">The sequence shown here is derived from an EMBL/GenBank/DDBJ whole genome shotgun (WGS) entry which is preliminary data.</text>
</comment>
<reference evidence="1 2" key="1">
    <citation type="submission" date="2023-06" db="EMBL/GenBank/DDBJ databases">
        <authorList>
            <person name="Feng G."/>
            <person name="Li J."/>
            <person name="Zhu H."/>
        </authorList>
    </citation>
    <scope>NUCLEOTIDE SEQUENCE [LARGE SCALE GENOMIC DNA]</scope>
    <source>
        <strain evidence="1 2">RHCJP20</strain>
    </source>
</reference>
<keyword evidence="2" id="KW-1185">Reference proteome</keyword>
<proteinExistence type="predicted"/>
<evidence type="ECO:0000313" key="2">
    <source>
        <dbReference type="Proteomes" id="UP001235720"/>
    </source>
</evidence>
<dbReference type="RefSeq" id="WP_289469968.1">
    <property type="nucleotide sequence ID" value="NZ_JAUCMM010000004.1"/>
</dbReference>
<organism evidence="1 2">
    <name type="scientific">Curtobacterium subtropicum</name>
    <dbReference type="NCBI Taxonomy" id="3055138"/>
    <lineage>
        <taxon>Bacteria</taxon>
        <taxon>Bacillati</taxon>
        <taxon>Actinomycetota</taxon>
        <taxon>Actinomycetes</taxon>
        <taxon>Micrococcales</taxon>
        <taxon>Microbacteriaceae</taxon>
        <taxon>Curtobacterium</taxon>
    </lineage>
</organism>
<dbReference type="Proteomes" id="UP001235720">
    <property type="component" value="Unassembled WGS sequence"/>
</dbReference>
<evidence type="ECO:0000313" key="1">
    <source>
        <dbReference type="EMBL" id="MDM7888295.1"/>
    </source>
</evidence>
<gene>
    <name evidence="1" type="ORF">QUG98_07490</name>
</gene>
<evidence type="ECO:0008006" key="3">
    <source>
        <dbReference type="Google" id="ProtNLM"/>
    </source>
</evidence>
<name>A0ABT7TFD9_9MICO</name>
<protein>
    <recommendedName>
        <fullName evidence="3">Helix-turn-helix domain-containing protein</fullName>
    </recommendedName>
</protein>
<sequence length="228" mass="25203">MSPTNQPAGNGAMSLRELAAAADVTLGTVYAWSAKGMLPESASKVDGKFWIPRADADVLIAERRADKQRFFGQNTEPFPPDVETVGLEWLAAQLNVSLRRVWALSAEGALPASARRIGRSIQMPIEDARTFAEEQRSRRRRPFPRRRQASRATVGLGWLADEIGCPRQSLYYIINIVPLPDSTFYVGNEMRMPREDGENWVADFSASIEADNANGRRLGAALNRSQAA</sequence>
<dbReference type="EMBL" id="JAUCMM010000004">
    <property type="protein sequence ID" value="MDM7888295.1"/>
    <property type="molecule type" value="Genomic_DNA"/>
</dbReference>